<evidence type="ECO:0000313" key="4">
    <source>
        <dbReference type="Proteomes" id="UP001627284"/>
    </source>
</evidence>
<feature type="region of interest" description="Disordered" evidence="2">
    <location>
        <begin position="308"/>
        <end position="342"/>
    </location>
</feature>
<evidence type="ECO:0000256" key="2">
    <source>
        <dbReference type="SAM" id="MobiDB-lite"/>
    </source>
</evidence>
<feature type="compositionally biased region" description="Polar residues" evidence="2">
    <location>
        <begin position="238"/>
        <end position="254"/>
    </location>
</feature>
<proteinExistence type="predicted"/>
<dbReference type="EMBL" id="JBJKTR010000020">
    <property type="protein sequence ID" value="KAL3331336.1"/>
    <property type="molecule type" value="Genomic_DNA"/>
</dbReference>
<feature type="compositionally biased region" description="Polar residues" evidence="2">
    <location>
        <begin position="211"/>
        <end position="227"/>
    </location>
</feature>
<comment type="caution">
    <text evidence="3">The sequence shown here is derived from an EMBL/GenBank/DDBJ whole genome shotgun (WGS) entry which is preliminary data.</text>
</comment>
<feature type="compositionally biased region" description="Pro residues" evidence="2">
    <location>
        <begin position="10"/>
        <end position="22"/>
    </location>
</feature>
<keyword evidence="4" id="KW-1185">Reference proteome</keyword>
<feature type="compositionally biased region" description="Polar residues" evidence="2">
    <location>
        <begin position="184"/>
        <end position="200"/>
    </location>
</feature>
<feature type="region of interest" description="Disordered" evidence="2">
    <location>
        <begin position="1"/>
        <end position="285"/>
    </location>
</feature>
<dbReference type="EMBL" id="JBJKTR010000020">
    <property type="protein sequence ID" value="KAL3331334.1"/>
    <property type="molecule type" value="Genomic_DNA"/>
</dbReference>
<evidence type="ECO:0000313" key="3">
    <source>
        <dbReference type="EMBL" id="KAL3331334.1"/>
    </source>
</evidence>
<feature type="compositionally biased region" description="Polar residues" evidence="2">
    <location>
        <begin position="157"/>
        <end position="174"/>
    </location>
</feature>
<feature type="coiled-coil region" evidence="1">
    <location>
        <begin position="438"/>
        <end position="482"/>
    </location>
</feature>
<keyword evidence="1" id="KW-0175">Coiled coil</keyword>
<feature type="compositionally biased region" description="Polar residues" evidence="2">
    <location>
        <begin position="130"/>
        <end position="147"/>
    </location>
</feature>
<name>A0ABD2RI37_9SOLN</name>
<feature type="compositionally biased region" description="Polar residues" evidence="2">
    <location>
        <begin position="265"/>
        <end position="282"/>
    </location>
</feature>
<evidence type="ECO:0000256" key="1">
    <source>
        <dbReference type="SAM" id="Coils"/>
    </source>
</evidence>
<gene>
    <name evidence="3" type="ORF">AABB24_034919</name>
</gene>
<dbReference type="EMBL" id="JBJKTR010000020">
    <property type="protein sequence ID" value="KAL3331337.1"/>
    <property type="molecule type" value="Genomic_DNA"/>
</dbReference>
<protein>
    <submittedName>
        <fullName evidence="3">Uncharacterized protein</fullName>
    </submittedName>
</protein>
<organism evidence="3 4">
    <name type="scientific">Solanum stoloniferum</name>
    <dbReference type="NCBI Taxonomy" id="62892"/>
    <lineage>
        <taxon>Eukaryota</taxon>
        <taxon>Viridiplantae</taxon>
        <taxon>Streptophyta</taxon>
        <taxon>Embryophyta</taxon>
        <taxon>Tracheophyta</taxon>
        <taxon>Spermatophyta</taxon>
        <taxon>Magnoliopsida</taxon>
        <taxon>eudicotyledons</taxon>
        <taxon>Gunneridae</taxon>
        <taxon>Pentapetalae</taxon>
        <taxon>asterids</taxon>
        <taxon>lamiids</taxon>
        <taxon>Solanales</taxon>
        <taxon>Solanaceae</taxon>
        <taxon>Solanoideae</taxon>
        <taxon>Solaneae</taxon>
        <taxon>Solanum</taxon>
    </lineage>
</organism>
<dbReference type="AlphaFoldDB" id="A0ABD2RI37"/>
<sequence length="546" mass="60174">MSAEKNDKPAPSPPVIPSPLAPISPTNSICDPTIMDVHQLRVGNRTSPGRRHGSRKRDSPDFFVPTPFGPSLRFHGQGLRRGPGRPPKQRLDESSASQPLRRGPGRPQRKRSDAPTNAPEVVLPPPVPPTGSNQNIPEQVSMSTNSELVPPPPVPATGSNENIPEQVSMSTNSELVPPPPVPPTGSNENIPEQVLMSTKSELVPPPPVPPTGSNENIPEQVSMSTKSELVPPPPVPPTGSNKNIPEQVSMSTKSELVPPPPVPPTGSNENIPEQVSMSTNSELVPPPPVPPLGSISDTPLLIPCDEKEDQRETNLKVNPLSRLETPKQTPSQNQMPEKSKKVLTDEVQSVLVSRIYSGSTTSVDDMVNFANGAFSTLNWIGDDYSSFYEDVKNMISYKYDLFIAERDGDVCSVSELEKQRFDAFLRSYNIDKEIKHTRAKQEKDKENKEKSKKLIEDARGMIQRLEQVIPSLEQQVAAIEQDQKCMKDDEQKHRAAHRIALAEVGKVSTQINEARAVQMDAERRRNEALQGIESTMRRLQSYVEER</sequence>
<dbReference type="EMBL" id="JBJKTR010000020">
    <property type="protein sequence ID" value="KAL3331341.1"/>
    <property type="molecule type" value="Genomic_DNA"/>
</dbReference>
<accession>A0ABD2RI37</accession>
<reference evidence="3 4" key="1">
    <citation type="submission" date="2024-05" db="EMBL/GenBank/DDBJ databases">
        <title>De novo assembly of an allotetraploid wild potato.</title>
        <authorList>
            <person name="Hosaka A.J."/>
        </authorList>
    </citation>
    <scope>NUCLEOTIDE SEQUENCE [LARGE SCALE GENOMIC DNA]</scope>
    <source>
        <tissue evidence="3">Young leaves</tissue>
    </source>
</reference>
<feature type="compositionally biased region" description="Polar residues" evidence="2">
    <location>
        <begin position="326"/>
        <end position="336"/>
    </location>
</feature>
<dbReference type="Proteomes" id="UP001627284">
    <property type="component" value="Unassembled WGS sequence"/>
</dbReference>
<dbReference type="EMBL" id="JBJKTR010000020">
    <property type="protein sequence ID" value="KAL3331340.1"/>
    <property type="molecule type" value="Genomic_DNA"/>
</dbReference>